<keyword evidence="2" id="KW-0489">Methyltransferase</keyword>
<proteinExistence type="predicted"/>
<evidence type="ECO:0000259" key="1">
    <source>
        <dbReference type="Pfam" id="PF05050"/>
    </source>
</evidence>
<dbReference type="AlphaFoldDB" id="A0A1M7K707"/>
<dbReference type="GO" id="GO:0032259">
    <property type="term" value="P:methylation"/>
    <property type="evidence" value="ECO:0007669"/>
    <property type="project" value="UniProtKB-KW"/>
</dbReference>
<sequence length="239" mass="27250">MKKIASRIWNAIKVRIIAPFRHNYLLKDKKILVYLGVHAGSGLDELLPLHSHCYGFEANPELYTRLVKKYKKYKNIHIIHAAVTDYNGVISFNISSNNGASSSVGDFKKGWIDSIKMVRTIEVPAIRLSDFLKEHNINFVDTYCSDIQGSDLTVLKTLEPLLKGKKIGSITCETAKDNYKNIYELGDNSESGFKALLSENYYLAAKGWGILKDGEFFEVYESWWEMDCKWNLKPDPKAN</sequence>
<keyword evidence="2" id="KW-0808">Transferase</keyword>
<gene>
    <name evidence="2" type="ORF">SAMN05444366_3674</name>
</gene>
<organism evidence="2 3">
    <name type="scientific">Flavobacterium saccharophilum</name>
    <dbReference type="NCBI Taxonomy" id="29534"/>
    <lineage>
        <taxon>Bacteria</taxon>
        <taxon>Pseudomonadati</taxon>
        <taxon>Bacteroidota</taxon>
        <taxon>Flavobacteriia</taxon>
        <taxon>Flavobacteriales</taxon>
        <taxon>Flavobacteriaceae</taxon>
        <taxon>Flavobacterium</taxon>
    </lineage>
</organism>
<dbReference type="InterPro" id="IPR053188">
    <property type="entry name" value="FkbM_Methyltransferase"/>
</dbReference>
<keyword evidence="3" id="KW-1185">Reference proteome</keyword>
<dbReference type="GO" id="GO:0008171">
    <property type="term" value="F:O-methyltransferase activity"/>
    <property type="evidence" value="ECO:0007669"/>
    <property type="project" value="TreeGrafter"/>
</dbReference>
<evidence type="ECO:0000313" key="2">
    <source>
        <dbReference type="EMBL" id="SHM61036.1"/>
    </source>
</evidence>
<dbReference type="InterPro" id="IPR029063">
    <property type="entry name" value="SAM-dependent_MTases_sf"/>
</dbReference>
<accession>A0A1M7K707</accession>
<dbReference type="OrthoDB" id="1342662at2"/>
<dbReference type="NCBIfam" id="TIGR01444">
    <property type="entry name" value="fkbM_fam"/>
    <property type="match status" value="1"/>
</dbReference>
<feature type="domain" description="Methyltransferase FkbM" evidence="1">
    <location>
        <begin position="52"/>
        <end position="177"/>
    </location>
</feature>
<dbReference type="PANTHER" id="PTHR36973:SF4">
    <property type="entry name" value="NODULATION PROTEIN"/>
    <property type="match status" value="1"/>
</dbReference>
<dbReference type="Pfam" id="PF05050">
    <property type="entry name" value="Methyltransf_21"/>
    <property type="match status" value="1"/>
</dbReference>
<dbReference type="STRING" id="29534.SAMN05444366_3674"/>
<dbReference type="InterPro" id="IPR006342">
    <property type="entry name" value="FkbM_mtfrase"/>
</dbReference>
<dbReference type="PANTHER" id="PTHR36973">
    <property type="entry name" value="SLL1456 PROTEIN-RELATED"/>
    <property type="match status" value="1"/>
</dbReference>
<protein>
    <submittedName>
        <fullName evidence="2">Methyltransferase, FkbM family</fullName>
    </submittedName>
</protein>
<name>A0A1M7K707_9FLAO</name>
<dbReference type="RefSeq" id="WP_072974715.1">
    <property type="nucleotide sequence ID" value="NZ_FRBY01000005.1"/>
</dbReference>
<dbReference type="Proteomes" id="UP000184121">
    <property type="component" value="Unassembled WGS sequence"/>
</dbReference>
<dbReference type="Gene3D" id="3.40.50.150">
    <property type="entry name" value="Vaccinia Virus protein VP39"/>
    <property type="match status" value="1"/>
</dbReference>
<reference evidence="3" key="1">
    <citation type="submission" date="2016-11" db="EMBL/GenBank/DDBJ databases">
        <authorList>
            <person name="Varghese N."/>
            <person name="Submissions S."/>
        </authorList>
    </citation>
    <scope>NUCLEOTIDE SEQUENCE [LARGE SCALE GENOMIC DNA]</scope>
    <source>
        <strain evidence="3">DSM 1811</strain>
    </source>
</reference>
<evidence type="ECO:0000313" key="3">
    <source>
        <dbReference type="Proteomes" id="UP000184121"/>
    </source>
</evidence>
<dbReference type="SUPFAM" id="SSF53335">
    <property type="entry name" value="S-adenosyl-L-methionine-dependent methyltransferases"/>
    <property type="match status" value="1"/>
</dbReference>
<dbReference type="EMBL" id="FRBY01000005">
    <property type="protein sequence ID" value="SHM61036.1"/>
    <property type="molecule type" value="Genomic_DNA"/>
</dbReference>